<accession>A0A485JLZ4</accession>
<dbReference type="EMBL" id="CAADJZ010000001">
    <property type="protein sequence ID" value="VFT70662.1"/>
    <property type="molecule type" value="Genomic_DNA"/>
</dbReference>
<feature type="domain" description="Mechanosensitive ion channel inner membrane" evidence="1">
    <location>
        <begin position="3"/>
        <end position="76"/>
    </location>
</feature>
<protein>
    <submittedName>
        <fullName evidence="2">Potassium efflux protein</fullName>
    </submittedName>
</protein>
<reference evidence="2 3" key="1">
    <citation type="submission" date="2019-03" db="EMBL/GenBank/DDBJ databases">
        <authorList>
            <consortium name="Pathogen Informatics"/>
        </authorList>
    </citation>
    <scope>NUCLEOTIDE SEQUENCE [LARGE SCALE GENOMIC DNA]</scope>
    <source>
        <strain evidence="2 3">NCTC10974</strain>
    </source>
</reference>
<gene>
    <name evidence="2" type="primary">kefA_5</name>
    <name evidence="2" type="ORF">NCTC10974_04252</name>
</gene>
<dbReference type="Pfam" id="PF12794">
    <property type="entry name" value="MscS_TM"/>
    <property type="match status" value="1"/>
</dbReference>
<sequence>MQLNISELLWSFSKKLAIFWLVFGLCWKVLEKNGVAVRHFGMPEQQTSHWRRQIVRISLALLPIHFWSVVAELSPAASDG</sequence>
<name>A0A485JLZ4_ECOLX</name>
<dbReference type="Proteomes" id="UP000358010">
    <property type="component" value="Unassembled WGS sequence"/>
</dbReference>
<organism evidence="2 3">
    <name type="scientific">Escherichia coli</name>
    <dbReference type="NCBI Taxonomy" id="562"/>
    <lineage>
        <taxon>Bacteria</taxon>
        <taxon>Pseudomonadati</taxon>
        <taxon>Pseudomonadota</taxon>
        <taxon>Gammaproteobacteria</taxon>
        <taxon>Enterobacterales</taxon>
        <taxon>Enterobacteriaceae</taxon>
        <taxon>Escherichia</taxon>
    </lineage>
</organism>
<dbReference type="AlphaFoldDB" id="A0A485JLZ4"/>
<dbReference type="InterPro" id="IPR025692">
    <property type="entry name" value="MscS_IM_dom1"/>
</dbReference>
<evidence type="ECO:0000313" key="2">
    <source>
        <dbReference type="EMBL" id="VFT70662.1"/>
    </source>
</evidence>
<evidence type="ECO:0000259" key="1">
    <source>
        <dbReference type="Pfam" id="PF12794"/>
    </source>
</evidence>
<evidence type="ECO:0000313" key="3">
    <source>
        <dbReference type="Proteomes" id="UP000358010"/>
    </source>
</evidence>
<proteinExistence type="predicted"/>